<keyword evidence="3 7" id="KW-0889">Transcription antitermination</keyword>
<evidence type="ECO:0000256" key="7">
    <source>
        <dbReference type="HAMAP-Rule" id="MF_00945"/>
    </source>
</evidence>
<evidence type="ECO:0000259" key="9">
    <source>
        <dbReference type="PROSITE" id="PS50126"/>
    </source>
</evidence>
<dbReference type="InterPro" id="IPR003029">
    <property type="entry name" value="S1_domain"/>
</dbReference>
<sequence>MAVSANRLELLQIADAVAREKSIDKQIVIAAMADAIQKAARSRYGQETNIRADINPQTGEMKLQRLMEVVENVEEPAREISVKDARTRNPDAQPGDFLAEQLPPMDFGRIAAQSAKQVIVQKVREAERDRQYDEYKDRIGEIVNGTVKRVEYGNVIVDLGRGEAIIRRDELIPREIFKYGDRVRAYVYDVRREQRGPQIFLSRTHPQFMAKLFTMEVPEIYDGIIEIRSVARDPGSRAKIAVISHDSSIDPVGACVGMRGSRVQAVVGELQGEKIDIIPWNENAASFIVNALQPAEVAKVVLDEDAERIEVVVPDDQLSLAIGRRGQNVRLASQLTGWDIDILTEEEESSRRQKEFTERSSLFMDALNVDEMVGQVLASEGFTSVEEVAYVESGEIASIDGFDEETAEEIQTRAREYLERIEGEFDAKRQELGVEDELREIPGLTTAMMVAVGEDGVKTIEDFAGYAVDDLVGWKERKDGETTFEPGVLSKFDVSRAEAEQMVVAARLKTGWITEEDLAAEAEAEEAVEGEESADVAEGAHAPEAAEGAEA</sequence>
<dbReference type="Gene3D" id="3.30.1480.10">
    <property type="entry name" value="NusA, N-terminal domain"/>
    <property type="match status" value="1"/>
</dbReference>
<feature type="region of interest" description="Disordered" evidence="8">
    <location>
        <begin position="520"/>
        <end position="551"/>
    </location>
</feature>
<comment type="function">
    <text evidence="7">Participates in both transcription termination and antitermination.</text>
</comment>
<dbReference type="EMBL" id="JBHSNB010000001">
    <property type="protein sequence ID" value="MFC5584962.1"/>
    <property type="molecule type" value="Genomic_DNA"/>
</dbReference>
<comment type="subcellular location">
    <subcellularLocation>
        <location evidence="7">Cytoplasm</location>
    </subcellularLocation>
</comment>
<dbReference type="InterPro" id="IPR025249">
    <property type="entry name" value="TF_NusA_KH_1st"/>
</dbReference>
<evidence type="ECO:0000256" key="1">
    <source>
        <dbReference type="ARBA" id="ARBA00022472"/>
    </source>
</evidence>
<dbReference type="RefSeq" id="WP_223019288.1">
    <property type="nucleotide sequence ID" value="NZ_CP078143.1"/>
</dbReference>
<feature type="compositionally biased region" description="Acidic residues" evidence="8">
    <location>
        <begin position="520"/>
        <end position="535"/>
    </location>
</feature>
<feature type="compositionally biased region" description="Low complexity" evidence="8">
    <location>
        <begin position="536"/>
        <end position="551"/>
    </location>
</feature>
<evidence type="ECO:0000313" key="11">
    <source>
        <dbReference type="Proteomes" id="UP001596107"/>
    </source>
</evidence>
<dbReference type="SMART" id="SM00322">
    <property type="entry name" value="KH"/>
    <property type="match status" value="2"/>
</dbReference>
<protein>
    <recommendedName>
        <fullName evidence="7">Transcription termination/antitermination protein NusA</fullName>
    </recommendedName>
</protein>
<dbReference type="SUPFAM" id="SSF47794">
    <property type="entry name" value="Rad51 N-terminal domain-like"/>
    <property type="match status" value="1"/>
</dbReference>
<dbReference type="SUPFAM" id="SSF54814">
    <property type="entry name" value="Prokaryotic type KH domain (KH-domain type II)"/>
    <property type="match status" value="2"/>
</dbReference>
<keyword evidence="11" id="KW-1185">Reference proteome</keyword>
<keyword evidence="1 7" id="KW-0806">Transcription termination</keyword>
<dbReference type="Gene3D" id="2.40.50.140">
    <property type="entry name" value="Nucleic acid-binding proteins"/>
    <property type="match status" value="1"/>
</dbReference>
<dbReference type="Pfam" id="PF26594">
    <property type="entry name" value="KH_NusA_2nd"/>
    <property type="match status" value="1"/>
</dbReference>
<dbReference type="InterPro" id="IPR036555">
    <property type="entry name" value="NusA_N_sf"/>
</dbReference>
<dbReference type="PROSITE" id="PS50084">
    <property type="entry name" value="KH_TYPE_1"/>
    <property type="match status" value="1"/>
</dbReference>
<evidence type="ECO:0000256" key="8">
    <source>
        <dbReference type="SAM" id="MobiDB-lite"/>
    </source>
</evidence>
<evidence type="ECO:0000313" key="10">
    <source>
        <dbReference type="EMBL" id="MFC5584962.1"/>
    </source>
</evidence>
<dbReference type="NCBIfam" id="TIGR01954">
    <property type="entry name" value="nusA_Cterm_rpt"/>
    <property type="match status" value="1"/>
</dbReference>
<dbReference type="InterPro" id="IPR015946">
    <property type="entry name" value="KH_dom-like_a/b"/>
</dbReference>
<dbReference type="InterPro" id="IPR012340">
    <property type="entry name" value="NA-bd_OB-fold"/>
</dbReference>
<dbReference type="Gene3D" id="1.10.150.20">
    <property type="entry name" value="5' to 3' exonuclease, C-terminal subdomain"/>
    <property type="match status" value="2"/>
</dbReference>
<dbReference type="NCBIfam" id="TIGR01953">
    <property type="entry name" value="NusA"/>
    <property type="match status" value="1"/>
</dbReference>
<dbReference type="InterPro" id="IPR010995">
    <property type="entry name" value="DNA_repair_Rad51/TF_NusA_a-hlx"/>
</dbReference>
<dbReference type="CDD" id="cd22529">
    <property type="entry name" value="KH-II_NusA_rpt2"/>
    <property type="match status" value="1"/>
</dbReference>
<evidence type="ECO:0000256" key="4">
    <source>
        <dbReference type="ARBA" id="ARBA00022884"/>
    </source>
</evidence>
<gene>
    <name evidence="7 10" type="primary">nusA</name>
    <name evidence="10" type="ORF">ACFPOD_07565</name>
</gene>
<comment type="subunit">
    <text evidence="7">Monomer. Binds directly to the core enzyme of the DNA-dependent RNA polymerase and to nascent RNA.</text>
</comment>
<dbReference type="Pfam" id="PF13184">
    <property type="entry name" value="KH_NusA_1st"/>
    <property type="match status" value="1"/>
</dbReference>
<comment type="caution">
    <text evidence="10">The sequence shown here is derived from an EMBL/GenBank/DDBJ whole genome shotgun (WGS) entry which is preliminary data.</text>
</comment>
<dbReference type="Pfam" id="PF08529">
    <property type="entry name" value="NusA_N"/>
    <property type="match status" value="1"/>
</dbReference>
<keyword evidence="5 7" id="KW-0805">Transcription regulation</keyword>
<organism evidence="10 11">
    <name type="scientific">Nitratireductor kimnyeongensis</name>
    <dbReference type="NCBI Taxonomy" id="430679"/>
    <lineage>
        <taxon>Bacteria</taxon>
        <taxon>Pseudomonadati</taxon>
        <taxon>Pseudomonadota</taxon>
        <taxon>Alphaproteobacteria</taxon>
        <taxon>Hyphomicrobiales</taxon>
        <taxon>Phyllobacteriaceae</taxon>
        <taxon>Nitratireductor</taxon>
    </lineage>
</organism>
<accession>A0ABW0T781</accession>
<dbReference type="Pfam" id="PF00575">
    <property type="entry name" value="S1"/>
    <property type="match status" value="1"/>
</dbReference>
<dbReference type="InterPro" id="IPR013735">
    <property type="entry name" value="TF_NusA_N"/>
</dbReference>
<proteinExistence type="inferred from homology"/>
<evidence type="ECO:0000256" key="3">
    <source>
        <dbReference type="ARBA" id="ARBA00022814"/>
    </source>
</evidence>
<keyword evidence="4 7" id="KW-0694">RNA-binding</keyword>
<dbReference type="InterPro" id="IPR058582">
    <property type="entry name" value="KH_NusA_2nd"/>
</dbReference>
<reference evidence="11" key="1">
    <citation type="journal article" date="2019" name="Int. J. Syst. Evol. Microbiol.">
        <title>The Global Catalogue of Microorganisms (GCM) 10K type strain sequencing project: providing services to taxonomists for standard genome sequencing and annotation.</title>
        <authorList>
            <consortium name="The Broad Institute Genomics Platform"/>
            <consortium name="The Broad Institute Genome Sequencing Center for Infectious Disease"/>
            <person name="Wu L."/>
            <person name="Ma J."/>
        </authorList>
    </citation>
    <scope>NUCLEOTIDE SEQUENCE [LARGE SCALE GENOMIC DNA]</scope>
    <source>
        <strain evidence="11">JCM 3366</strain>
    </source>
</reference>
<dbReference type="InterPro" id="IPR030842">
    <property type="entry name" value="TF_NusA_bacterial"/>
</dbReference>
<dbReference type="InterPro" id="IPR010213">
    <property type="entry name" value="TF_NusA"/>
</dbReference>
<dbReference type="Proteomes" id="UP001596107">
    <property type="component" value="Unassembled WGS sequence"/>
</dbReference>
<dbReference type="PANTHER" id="PTHR22648">
    <property type="entry name" value="TRANSCRIPTION TERMINATION FACTOR NUSA"/>
    <property type="match status" value="1"/>
</dbReference>
<feature type="domain" description="S1 motif" evidence="9">
    <location>
        <begin position="140"/>
        <end position="204"/>
    </location>
</feature>
<dbReference type="CDD" id="cd04455">
    <property type="entry name" value="S1_NusA"/>
    <property type="match status" value="1"/>
</dbReference>
<name>A0ABW0T781_9HYPH</name>
<evidence type="ECO:0000256" key="6">
    <source>
        <dbReference type="ARBA" id="ARBA00023163"/>
    </source>
</evidence>
<comment type="similarity">
    <text evidence="7">Belongs to the NusA family.</text>
</comment>
<dbReference type="Pfam" id="PF14520">
    <property type="entry name" value="HHH_5"/>
    <property type="match status" value="1"/>
</dbReference>
<dbReference type="SUPFAM" id="SSF50249">
    <property type="entry name" value="Nucleic acid-binding proteins"/>
    <property type="match status" value="1"/>
</dbReference>
<dbReference type="PROSITE" id="PS50126">
    <property type="entry name" value="S1"/>
    <property type="match status" value="1"/>
</dbReference>
<dbReference type="HAMAP" id="MF_00945_B">
    <property type="entry name" value="NusA_B"/>
    <property type="match status" value="1"/>
</dbReference>
<dbReference type="PANTHER" id="PTHR22648:SF0">
    <property type="entry name" value="TRANSCRIPTION TERMINATION_ANTITERMINATION PROTEIN NUSA"/>
    <property type="match status" value="1"/>
</dbReference>
<keyword evidence="2 7" id="KW-0963">Cytoplasm</keyword>
<dbReference type="SUPFAM" id="SSF69705">
    <property type="entry name" value="Transcription factor NusA, N-terminal domain"/>
    <property type="match status" value="1"/>
</dbReference>
<evidence type="ECO:0000256" key="2">
    <source>
        <dbReference type="ARBA" id="ARBA00022490"/>
    </source>
</evidence>
<evidence type="ECO:0000256" key="5">
    <source>
        <dbReference type="ARBA" id="ARBA00023015"/>
    </source>
</evidence>
<keyword evidence="6 7" id="KW-0804">Transcription</keyword>
<dbReference type="InterPro" id="IPR009019">
    <property type="entry name" value="KH_sf_prok-type"/>
</dbReference>
<dbReference type="SMART" id="SM00316">
    <property type="entry name" value="S1"/>
    <property type="match status" value="1"/>
</dbReference>
<dbReference type="CDD" id="cd02134">
    <property type="entry name" value="KH-II_NusA_rpt1"/>
    <property type="match status" value="1"/>
</dbReference>
<dbReference type="InterPro" id="IPR010214">
    <property type="entry name" value="Tscrpt_termin_fac_NusA_C_rpt"/>
</dbReference>
<dbReference type="Gene3D" id="3.30.300.20">
    <property type="match status" value="2"/>
</dbReference>
<dbReference type="InterPro" id="IPR004087">
    <property type="entry name" value="KH_dom"/>
</dbReference>